<evidence type="ECO:0000313" key="3">
    <source>
        <dbReference type="Proteomes" id="UP000683925"/>
    </source>
</evidence>
<gene>
    <name evidence="1" type="ORF">POCTA_138.1.T1250157</name>
    <name evidence="2" type="ORF">POCTA_138.1.T1250159</name>
</gene>
<protein>
    <submittedName>
        <fullName evidence="2">Uncharacterized protein</fullName>
    </submittedName>
</protein>
<sequence>MVSITHRLLNLNNHQRAYEKSLRKTILKEQHFQLEMKKFIKIQLKDGRVQKLEQVRSQVLHLEINHNNLSFFLKTQQEFKRIYPSYEFKMKGNEFQAFFKTQPVTLYTESKGNPPDFDQLYTRQQAYLFQ</sequence>
<keyword evidence="3" id="KW-1185">Reference proteome</keyword>
<comment type="caution">
    <text evidence="2">The sequence shown here is derived from an EMBL/GenBank/DDBJ whole genome shotgun (WGS) entry which is preliminary data.</text>
</comment>
<organism evidence="2 3">
    <name type="scientific">Paramecium octaurelia</name>
    <dbReference type="NCBI Taxonomy" id="43137"/>
    <lineage>
        <taxon>Eukaryota</taxon>
        <taxon>Sar</taxon>
        <taxon>Alveolata</taxon>
        <taxon>Ciliophora</taxon>
        <taxon>Intramacronucleata</taxon>
        <taxon>Oligohymenophorea</taxon>
        <taxon>Peniculida</taxon>
        <taxon>Parameciidae</taxon>
        <taxon>Paramecium</taxon>
    </lineage>
</organism>
<reference evidence="2" key="1">
    <citation type="submission" date="2021-01" db="EMBL/GenBank/DDBJ databases">
        <authorList>
            <consortium name="Genoscope - CEA"/>
            <person name="William W."/>
        </authorList>
    </citation>
    <scope>NUCLEOTIDE SEQUENCE</scope>
</reference>
<evidence type="ECO:0000313" key="2">
    <source>
        <dbReference type="EMBL" id="CAD8201820.1"/>
    </source>
</evidence>
<evidence type="ECO:0000313" key="1">
    <source>
        <dbReference type="EMBL" id="CAD8201816.1"/>
    </source>
</evidence>
<dbReference type="AlphaFoldDB" id="A0A8S1XK81"/>
<proteinExistence type="predicted"/>
<accession>A0A8S1XK81</accession>
<dbReference type="Proteomes" id="UP000683925">
    <property type="component" value="Unassembled WGS sequence"/>
</dbReference>
<dbReference type="EMBL" id="CAJJDP010000125">
    <property type="protein sequence ID" value="CAD8201816.1"/>
    <property type="molecule type" value="Genomic_DNA"/>
</dbReference>
<dbReference type="EMBL" id="CAJJDP010000125">
    <property type="protein sequence ID" value="CAD8201820.1"/>
    <property type="molecule type" value="Genomic_DNA"/>
</dbReference>
<name>A0A8S1XK81_PAROT</name>